<dbReference type="CDD" id="cd06782">
    <property type="entry name" value="cpPDZ_CPP-like"/>
    <property type="match status" value="1"/>
</dbReference>
<dbReference type="GO" id="GO:0008236">
    <property type="term" value="F:serine-type peptidase activity"/>
    <property type="evidence" value="ECO:0007669"/>
    <property type="project" value="UniProtKB-KW"/>
</dbReference>
<evidence type="ECO:0000259" key="7">
    <source>
        <dbReference type="PROSITE" id="PS50106"/>
    </source>
</evidence>
<evidence type="ECO:0000256" key="2">
    <source>
        <dbReference type="ARBA" id="ARBA00022670"/>
    </source>
</evidence>
<dbReference type="SUPFAM" id="SSF52096">
    <property type="entry name" value="ClpP/crotonase"/>
    <property type="match status" value="1"/>
</dbReference>
<dbReference type="SMART" id="SM00228">
    <property type="entry name" value="PDZ"/>
    <property type="match status" value="1"/>
</dbReference>
<dbReference type="GO" id="GO:0007165">
    <property type="term" value="P:signal transduction"/>
    <property type="evidence" value="ECO:0007669"/>
    <property type="project" value="TreeGrafter"/>
</dbReference>
<reference evidence="9" key="1">
    <citation type="journal article" date="2019" name="ISME J.">
        <title>Evolution in action: habitat transition from sediment to the pelagial leads to genome streamlining in Methylophilaceae.</title>
        <authorList>
            <person name="Salcher M."/>
            <person name="Schaefle D."/>
            <person name="Kaspar M."/>
            <person name="Neuenschwander S.M."/>
            <person name="Ghai R."/>
        </authorList>
    </citation>
    <scope>NUCLEOTIDE SEQUENCE [LARGE SCALE GENOMIC DNA]</scope>
    <source>
        <strain evidence="9">MMS-M-51</strain>
    </source>
</reference>
<accession>A0A5B8CU63</accession>
<dbReference type="Gene3D" id="2.30.42.10">
    <property type="match status" value="1"/>
</dbReference>
<dbReference type="InterPro" id="IPR005151">
    <property type="entry name" value="Tail-specific_protease"/>
</dbReference>
<evidence type="ECO:0000256" key="3">
    <source>
        <dbReference type="ARBA" id="ARBA00022801"/>
    </source>
</evidence>
<dbReference type="InterPro" id="IPR029045">
    <property type="entry name" value="ClpP/crotonase-like_dom_sf"/>
</dbReference>
<keyword evidence="2 5" id="KW-0645">Protease</keyword>
<evidence type="ECO:0000256" key="4">
    <source>
        <dbReference type="ARBA" id="ARBA00022825"/>
    </source>
</evidence>
<dbReference type="FunFam" id="3.90.226.10:FF:000029">
    <property type="entry name" value="Peptidase, S41 family"/>
    <property type="match status" value="1"/>
</dbReference>
<proteinExistence type="inferred from homology"/>
<dbReference type="PANTHER" id="PTHR32060:SF30">
    <property type="entry name" value="CARBOXY-TERMINAL PROCESSING PROTEASE CTPA"/>
    <property type="match status" value="1"/>
</dbReference>
<dbReference type="OrthoDB" id="9812068at2"/>
<dbReference type="PANTHER" id="PTHR32060">
    <property type="entry name" value="TAIL-SPECIFIC PROTEASE"/>
    <property type="match status" value="1"/>
</dbReference>
<dbReference type="Proteomes" id="UP000311008">
    <property type="component" value="Chromosome"/>
</dbReference>
<dbReference type="GO" id="GO:0004175">
    <property type="term" value="F:endopeptidase activity"/>
    <property type="evidence" value="ECO:0007669"/>
    <property type="project" value="TreeGrafter"/>
</dbReference>
<evidence type="ECO:0000313" key="8">
    <source>
        <dbReference type="EMBL" id="QDC44868.1"/>
    </source>
</evidence>
<dbReference type="PROSITE" id="PS50106">
    <property type="entry name" value="PDZ"/>
    <property type="match status" value="1"/>
</dbReference>
<dbReference type="SUPFAM" id="SSF50156">
    <property type="entry name" value="PDZ domain-like"/>
    <property type="match status" value="1"/>
</dbReference>
<dbReference type="Pfam" id="PF13180">
    <property type="entry name" value="PDZ_2"/>
    <property type="match status" value="1"/>
</dbReference>
<dbReference type="InterPro" id="IPR001478">
    <property type="entry name" value="PDZ"/>
</dbReference>
<dbReference type="SMART" id="SM00245">
    <property type="entry name" value="TSPc"/>
    <property type="match status" value="1"/>
</dbReference>
<keyword evidence="9" id="KW-1185">Reference proteome</keyword>
<keyword evidence="4 5" id="KW-0720">Serine protease</keyword>
<dbReference type="AlphaFoldDB" id="A0A5B8CU63"/>
<dbReference type="Gene3D" id="3.90.226.10">
    <property type="entry name" value="2-enoyl-CoA Hydratase, Chain A, domain 1"/>
    <property type="match status" value="1"/>
</dbReference>
<dbReference type="CDD" id="cd07560">
    <property type="entry name" value="Peptidase_S41_CPP"/>
    <property type="match status" value="1"/>
</dbReference>
<dbReference type="Gene3D" id="3.30.750.44">
    <property type="match status" value="1"/>
</dbReference>
<feature type="domain" description="PDZ" evidence="7">
    <location>
        <begin position="89"/>
        <end position="171"/>
    </location>
</feature>
<dbReference type="RefSeq" id="WP_140004197.1">
    <property type="nucleotide sequence ID" value="NZ_CP040946.1"/>
</dbReference>
<comment type="similarity">
    <text evidence="1 5">Belongs to the peptidase S41A family.</text>
</comment>
<evidence type="ECO:0000256" key="5">
    <source>
        <dbReference type="RuleBase" id="RU004404"/>
    </source>
</evidence>
<evidence type="ECO:0000256" key="1">
    <source>
        <dbReference type="ARBA" id="ARBA00009179"/>
    </source>
</evidence>
<dbReference type="Pfam" id="PF03572">
    <property type="entry name" value="Peptidase_S41"/>
    <property type="match status" value="1"/>
</dbReference>
<name>A0A5B8CU63_9PROT</name>
<dbReference type="InterPro" id="IPR055210">
    <property type="entry name" value="CtpA/B_N"/>
</dbReference>
<dbReference type="FunFam" id="2.30.42.10:FF:000063">
    <property type="entry name" value="Peptidase, S41 family"/>
    <property type="match status" value="1"/>
</dbReference>
<feature type="region of interest" description="Disordered" evidence="6">
    <location>
        <begin position="399"/>
        <end position="447"/>
    </location>
</feature>
<dbReference type="Pfam" id="PF22694">
    <property type="entry name" value="CtpB_N-like"/>
    <property type="match status" value="1"/>
</dbReference>
<evidence type="ECO:0000313" key="9">
    <source>
        <dbReference type="Proteomes" id="UP000311008"/>
    </source>
</evidence>
<dbReference type="GO" id="GO:0006508">
    <property type="term" value="P:proteolysis"/>
    <property type="evidence" value="ECO:0007669"/>
    <property type="project" value="UniProtKB-KW"/>
</dbReference>
<dbReference type="InterPro" id="IPR036034">
    <property type="entry name" value="PDZ_sf"/>
</dbReference>
<dbReference type="GO" id="GO:0030288">
    <property type="term" value="C:outer membrane-bounded periplasmic space"/>
    <property type="evidence" value="ECO:0007669"/>
    <property type="project" value="TreeGrafter"/>
</dbReference>
<dbReference type="EMBL" id="CP040946">
    <property type="protein sequence ID" value="QDC44868.1"/>
    <property type="molecule type" value="Genomic_DNA"/>
</dbReference>
<evidence type="ECO:0000256" key="6">
    <source>
        <dbReference type="SAM" id="MobiDB-lite"/>
    </source>
</evidence>
<dbReference type="KEGG" id="mmec:FIU01_10280"/>
<dbReference type="NCBIfam" id="TIGR00225">
    <property type="entry name" value="prc"/>
    <property type="match status" value="1"/>
</dbReference>
<organism evidence="8 9">
    <name type="scientific">Methylophilus medardicus</name>
    <dbReference type="NCBI Taxonomy" id="2588534"/>
    <lineage>
        <taxon>Bacteria</taxon>
        <taxon>Pseudomonadati</taxon>
        <taxon>Pseudomonadota</taxon>
        <taxon>Betaproteobacteria</taxon>
        <taxon>Nitrosomonadales</taxon>
        <taxon>Methylophilaceae</taxon>
        <taxon>Methylophilus</taxon>
    </lineage>
</organism>
<gene>
    <name evidence="8" type="ORF">FIU01_10280</name>
</gene>
<protein>
    <submittedName>
        <fullName evidence="8">S41 family peptidase</fullName>
    </submittedName>
</protein>
<sequence length="475" mass="51424">MRSKLEKFGLLGAGAFVGILVSINISAWADRTSMSQLPIDELRVFAEVFAKVKSDYVEPVEDKKLINEALSGMLQGLDPHSTFMDADAYKELQAGTQGEFGGLGIEVAMEDGLVKVVTPIEDSPAYKAGLKSGDLIMKLDDTQVRGLTLNDAVKRMRGTPDTKIVLTVIRKGEDKPLTFTLMRAVIKSQSVKNKWIEQGYGYVRITQFQDRTGEDLAKALKSLQVENKTPLKGLVLDLRNNPGGLLDAAVGVSAAFLPKDDLVVYTEGRVVDSKMRLNATPMDYARRGKSDYLKDLPEEFKSVPIVVLINAGSASASEIVAGALQDHKRATIMGIQSFGKGSVQTILPMNNGSAIKLTTARYFTPNGRSIQAKGIVPDITVDDGSDPSLSLHEADLKRHLSNPTDAKGNADNKAADEAKAKAAAEKLKEEKHAETRGPIEPASKDDFQFTQAMNLLKGLPVQKTQEPAKVSTAKP</sequence>
<keyword evidence="3 5" id="KW-0378">Hydrolase</keyword>
<feature type="compositionally biased region" description="Basic and acidic residues" evidence="6">
    <location>
        <begin position="408"/>
        <end position="447"/>
    </location>
</feature>
<dbReference type="InterPro" id="IPR004447">
    <property type="entry name" value="Peptidase_S41A"/>
</dbReference>